<gene>
    <name evidence="2" type="primary">Cd180</name>
</gene>
<dbReference type="SUPFAM" id="SSF52058">
    <property type="entry name" value="L domain-like"/>
    <property type="match status" value="1"/>
</dbReference>
<dbReference type="Ensembl" id="ENSCGRT00001022556.1">
    <property type="protein sequence ID" value="ENSCGRP00001018312.1"/>
    <property type="gene ID" value="ENSCGRG00001018103.1"/>
</dbReference>
<feature type="chain" id="PRO_5034941749" evidence="1">
    <location>
        <begin position="21"/>
        <end position="90"/>
    </location>
</feature>
<sequence>MAPAISCVFLVALFSTSCEAIASSDQMCIEKETNKTYNCENLGLGEIPGTLPNSTECLEFSFNFLPTIQNTTFSRLVNLTFLDLTSKLYN</sequence>
<accession>A0A8C2MI62</accession>
<reference evidence="2" key="2">
    <citation type="submission" date="2025-09" db="UniProtKB">
        <authorList>
            <consortium name="Ensembl"/>
        </authorList>
    </citation>
    <scope>IDENTIFICATION</scope>
</reference>
<dbReference type="Gene3D" id="3.80.10.10">
    <property type="entry name" value="Ribonuclease Inhibitor"/>
    <property type="match status" value="1"/>
</dbReference>
<name>A0A8C2MI62_CRIGR</name>
<organism evidence="2 3">
    <name type="scientific">Cricetulus griseus</name>
    <name type="common">Chinese hamster</name>
    <name type="synonym">Cricetulus barabensis griseus</name>
    <dbReference type="NCBI Taxonomy" id="10029"/>
    <lineage>
        <taxon>Eukaryota</taxon>
        <taxon>Metazoa</taxon>
        <taxon>Chordata</taxon>
        <taxon>Craniata</taxon>
        <taxon>Vertebrata</taxon>
        <taxon>Euteleostomi</taxon>
        <taxon>Mammalia</taxon>
        <taxon>Eutheria</taxon>
        <taxon>Euarchontoglires</taxon>
        <taxon>Glires</taxon>
        <taxon>Rodentia</taxon>
        <taxon>Myomorpha</taxon>
        <taxon>Muroidea</taxon>
        <taxon>Cricetidae</taxon>
        <taxon>Cricetinae</taxon>
        <taxon>Cricetulus</taxon>
    </lineage>
</organism>
<evidence type="ECO:0000256" key="1">
    <source>
        <dbReference type="SAM" id="SignalP"/>
    </source>
</evidence>
<dbReference type="Proteomes" id="UP000694386">
    <property type="component" value="Unplaced"/>
</dbReference>
<dbReference type="InterPro" id="IPR032675">
    <property type="entry name" value="LRR_dom_sf"/>
</dbReference>
<proteinExistence type="predicted"/>
<feature type="signal peptide" evidence="1">
    <location>
        <begin position="1"/>
        <end position="20"/>
    </location>
</feature>
<reference evidence="2" key="1">
    <citation type="submission" date="2025-08" db="UniProtKB">
        <authorList>
            <consortium name="Ensembl"/>
        </authorList>
    </citation>
    <scope>IDENTIFICATION</scope>
</reference>
<keyword evidence="1" id="KW-0732">Signal</keyword>
<protein>
    <submittedName>
        <fullName evidence="2">CD180 antigen</fullName>
    </submittedName>
</protein>
<evidence type="ECO:0000313" key="3">
    <source>
        <dbReference type="Proteomes" id="UP000694386"/>
    </source>
</evidence>
<evidence type="ECO:0000313" key="2">
    <source>
        <dbReference type="Ensembl" id="ENSCGRP00001018312.1"/>
    </source>
</evidence>
<dbReference type="AlphaFoldDB" id="A0A8C2MI62"/>